<dbReference type="InterPro" id="IPR043519">
    <property type="entry name" value="NT_sf"/>
</dbReference>
<dbReference type="AlphaFoldDB" id="A0A6M3IML5"/>
<evidence type="ECO:0000313" key="2">
    <source>
        <dbReference type="EMBL" id="QJA58481.1"/>
    </source>
</evidence>
<dbReference type="SUPFAM" id="SSF81301">
    <property type="entry name" value="Nucleotidyltransferase"/>
    <property type="match status" value="1"/>
</dbReference>
<gene>
    <name evidence="2" type="ORF">MM415B01444_0003</name>
</gene>
<organism evidence="2">
    <name type="scientific">viral metagenome</name>
    <dbReference type="NCBI Taxonomy" id="1070528"/>
    <lineage>
        <taxon>unclassified sequences</taxon>
        <taxon>metagenomes</taxon>
        <taxon>organismal metagenomes</taxon>
    </lineage>
</organism>
<protein>
    <submittedName>
        <fullName evidence="2">Putative nucleotidyltransferases domain-containing protein</fullName>
    </submittedName>
</protein>
<dbReference type="InterPro" id="IPR002934">
    <property type="entry name" value="Polymerase_NTP_transf_dom"/>
</dbReference>
<dbReference type="CDD" id="cd05403">
    <property type="entry name" value="NT_KNTase_like"/>
    <property type="match status" value="1"/>
</dbReference>
<dbReference type="GO" id="GO:0016779">
    <property type="term" value="F:nucleotidyltransferase activity"/>
    <property type="evidence" value="ECO:0007669"/>
    <property type="project" value="InterPro"/>
</dbReference>
<dbReference type="EMBL" id="MT141326">
    <property type="protein sequence ID" value="QJA58481.1"/>
    <property type="molecule type" value="Genomic_DNA"/>
</dbReference>
<feature type="domain" description="Polymerase nucleotidyl transferase" evidence="1">
    <location>
        <begin position="3"/>
        <end position="59"/>
    </location>
</feature>
<evidence type="ECO:0000259" key="1">
    <source>
        <dbReference type="Pfam" id="PF01909"/>
    </source>
</evidence>
<keyword evidence="2" id="KW-0808">Transferase</keyword>
<proteinExistence type="predicted"/>
<sequence length="111" mass="12860">MKKEIIETLNKTGLLKITGSYADGTNTENSDIDFYVKPDEIDTPFTERNMLKIIKVLSDFHIKWNSTRVGYISTIKSNNSLPIEMEFADCFFPRKNKLKEVEIEGVKFKTF</sequence>
<reference evidence="2" key="1">
    <citation type="submission" date="2020-03" db="EMBL/GenBank/DDBJ databases">
        <title>The deep terrestrial virosphere.</title>
        <authorList>
            <person name="Holmfeldt K."/>
            <person name="Nilsson E."/>
            <person name="Simone D."/>
            <person name="Lopez-Fernandez M."/>
            <person name="Wu X."/>
            <person name="de Brujin I."/>
            <person name="Lundin D."/>
            <person name="Andersson A."/>
            <person name="Bertilsson S."/>
            <person name="Dopson M."/>
        </authorList>
    </citation>
    <scope>NUCLEOTIDE SEQUENCE</scope>
    <source>
        <strain evidence="2">MM415B01444</strain>
    </source>
</reference>
<name>A0A6M3IML5_9ZZZZ</name>
<accession>A0A6M3IML5</accession>
<dbReference type="Gene3D" id="3.30.460.10">
    <property type="entry name" value="Beta Polymerase, domain 2"/>
    <property type="match status" value="1"/>
</dbReference>
<dbReference type="Pfam" id="PF01909">
    <property type="entry name" value="NTP_transf_2"/>
    <property type="match status" value="1"/>
</dbReference>